<sequence>MRRGETPNRGTFLVGVAAATLVGVSVATGVSATAVAAPPLAETTSSVETADATRPTPADQTKGETPPNVSSTLHRLVDADDREAFASAHGIDLRDGRVVVVVELRGRSTLPDGYDATVQQTATVGGETFVQAWVPVDRVVPLAEEPGVAYVRLPDRADASGSASASAPSKGERTAAPDARSTARETDAREAESRPTTRNTDVLVVVVAVVVAVVAVGLYGRVRR</sequence>
<evidence type="ECO:0000313" key="3">
    <source>
        <dbReference type="EMBL" id="AUV81888.1"/>
    </source>
</evidence>
<protein>
    <submittedName>
        <fullName evidence="3">Uncharacterized protein</fullName>
    </submittedName>
</protein>
<keyword evidence="4" id="KW-1185">Reference proteome</keyword>
<proteinExistence type="predicted"/>
<evidence type="ECO:0000313" key="4">
    <source>
        <dbReference type="Proteomes" id="UP000236584"/>
    </source>
</evidence>
<accession>A0A2I8VIZ0</accession>
<dbReference type="Proteomes" id="UP000236584">
    <property type="component" value="Chromosome"/>
</dbReference>
<dbReference type="GeneID" id="35592364"/>
<keyword evidence="2" id="KW-0472">Membrane</keyword>
<dbReference type="KEGG" id="srub:C2R22_09695"/>
<keyword evidence="2" id="KW-0812">Transmembrane</keyword>
<organism evidence="3 4">
    <name type="scientific">Salinigranum rubrum</name>
    <dbReference type="NCBI Taxonomy" id="755307"/>
    <lineage>
        <taxon>Archaea</taxon>
        <taxon>Methanobacteriati</taxon>
        <taxon>Methanobacteriota</taxon>
        <taxon>Stenosarchaea group</taxon>
        <taxon>Halobacteria</taxon>
        <taxon>Halobacteriales</taxon>
        <taxon>Haloferacaceae</taxon>
        <taxon>Salinigranum</taxon>
    </lineage>
</organism>
<evidence type="ECO:0000256" key="2">
    <source>
        <dbReference type="SAM" id="Phobius"/>
    </source>
</evidence>
<dbReference type="RefSeq" id="WP_103425577.1">
    <property type="nucleotide sequence ID" value="NZ_CP026309.1"/>
</dbReference>
<reference evidence="3 4" key="1">
    <citation type="submission" date="2018-01" db="EMBL/GenBank/DDBJ databases">
        <title>Complete genome sequence of Salinigranum rubrum GX10T, an extremely halophilic archaeon isolated from a marine solar saltern.</title>
        <authorList>
            <person name="Han S."/>
        </authorList>
    </citation>
    <scope>NUCLEOTIDE SEQUENCE [LARGE SCALE GENOMIC DNA]</scope>
    <source>
        <strain evidence="3 4">GX10</strain>
    </source>
</reference>
<dbReference type="AlphaFoldDB" id="A0A2I8VIZ0"/>
<gene>
    <name evidence="3" type="ORF">C2R22_09695</name>
</gene>
<feature type="region of interest" description="Disordered" evidence="1">
    <location>
        <begin position="157"/>
        <end position="196"/>
    </location>
</feature>
<evidence type="ECO:0000256" key="1">
    <source>
        <dbReference type="SAM" id="MobiDB-lite"/>
    </source>
</evidence>
<feature type="compositionally biased region" description="Basic and acidic residues" evidence="1">
    <location>
        <begin position="170"/>
        <end position="195"/>
    </location>
</feature>
<feature type="region of interest" description="Disordered" evidence="1">
    <location>
        <begin position="33"/>
        <end position="70"/>
    </location>
</feature>
<feature type="compositionally biased region" description="Low complexity" evidence="1">
    <location>
        <begin position="159"/>
        <end position="169"/>
    </location>
</feature>
<feature type="transmembrane region" description="Helical" evidence="2">
    <location>
        <begin position="202"/>
        <end position="220"/>
    </location>
</feature>
<dbReference type="EMBL" id="CP026309">
    <property type="protein sequence ID" value="AUV81888.1"/>
    <property type="molecule type" value="Genomic_DNA"/>
</dbReference>
<name>A0A2I8VIZ0_9EURY</name>
<keyword evidence="2" id="KW-1133">Transmembrane helix</keyword>